<reference evidence="1" key="1">
    <citation type="journal article" date="2019" name="bioRxiv">
        <title>The Genome of the Zebra Mussel, Dreissena polymorpha: A Resource for Invasive Species Research.</title>
        <authorList>
            <person name="McCartney M.A."/>
            <person name="Auch B."/>
            <person name="Kono T."/>
            <person name="Mallez S."/>
            <person name="Zhang Y."/>
            <person name="Obille A."/>
            <person name="Becker A."/>
            <person name="Abrahante J.E."/>
            <person name="Garbe J."/>
            <person name="Badalamenti J.P."/>
            <person name="Herman A."/>
            <person name="Mangelson H."/>
            <person name="Liachko I."/>
            <person name="Sullivan S."/>
            <person name="Sone E.D."/>
            <person name="Koren S."/>
            <person name="Silverstein K.A.T."/>
            <person name="Beckman K.B."/>
            <person name="Gohl D.M."/>
        </authorList>
    </citation>
    <scope>NUCLEOTIDE SEQUENCE</scope>
    <source>
        <strain evidence="1">Duluth1</strain>
        <tissue evidence="1">Whole animal</tissue>
    </source>
</reference>
<dbReference type="Proteomes" id="UP000828390">
    <property type="component" value="Unassembled WGS sequence"/>
</dbReference>
<protein>
    <submittedName>
        <fullName evidence="1">Uncharacterized protein</fullName>
    </submittedName>
</protein>
<evidence type="ECO:0000313" key="1">
    <source>
        <dbReference type="EMBL" id="KAH3772786.1"/>
    </source>
</evidence>
<proteinExistence type="predicted"/>
<accession>A0A9D4E434</accession>
<evidence type="ECO:0000313" key="2">
    <source>
        <dbReference type="Proteomes" id="UP000828390"/>
    </source>
</evidence>
<organism evidence="1 2">
    <name type="scientific">Dreissena polymorpha</name>
    <name type="common">Zebra mussel</name>
    <name type="synonym">Mytilus polymorpha</name>
    <dbReference type="NCBI Taxonomy" id="45954"/>
    <lineage>
        <taxon>Eukaryota</taxon>
        <taxon>Metazoa</taxon>
        <taxon>Spiralia</taxon>
        <taxon>Lophotrochozoa</taxon>
        <taxon>Mollusca</taxon>
        <taxon>Bivalvia</taxon>
        <taxon>Autobranchia</taxon>
        <taxon>Heteroconchia</taxon>
        <taxon>Euheterodonta</taxon>
        <taxon>Imparidentia</taxon>
        <taxon>Neoheterodontei</taxon>
        <taxon>Myida</taxon>
        <taxon>Dreissenoidea</taxon>
        <taxon>Dreissenidae</taxon>
        <taxon>Dreissena</taxon>
    </lineage>
</organism>
<reference evidence="1" key="2">
    <citation type="submission" date="2020-11" db="EMBL/GenBank/DDBJ databases">
        <authorList>
            <person name="McCartney M.A."/>
            <person name="Auch B."/>
            <person name="Kono T."/>
            <person name="Mallez S."/>
            <person name="Becker A."/>
            <person name="Gohl D.M."/>
            <person name="Silverstein K.A.T."/>
            <person name="Koren S."/>
            <person name="Bechman K.B."/>
            <person name="Herman A."/>
            <person name="Abrahante J.E."/>
            <person name="Garbe J."/>
        </authorList>
    </citation>
    <scope>NUCLEOTIDE SEQUENCE</scope>
    <source>
        <strain evidence="1">Duluth1</strain>
        <tissue evidence="1">Whole animal</tissue>
    </source>
</reference>
<sequence length="61" mass="6804">MGSSIAHYVAKHFPVALMVYVQERVHWKPDCVHLSEAGEAVFMESLRLKLGKVLAPKDLGL</sequence>
<comment type="caution">
    <text evidence="1">The sequence shown here is derived from an EMBL/GenBank/DDBJ whole genome shotgun (WGS) entry which is preliminary data.</text>
</comment>
<dbReference type="AlphaFoldDB" id="A0A9D4E434"/>
<dbReference type="EMBL" id="JAIWYP010000009">
    <property type="protein sequence ID" value="KAH3772786.1"/>
    <property type="molecule type" value="Genomic_DNA"/>
</dbReference>
<name>A0A9D4E434_DREPO</name>
<gene>
    <name evidence="1" type="ORF">DPMN_174132</name>
</gene>
<keyword evidence="2" id="KW-1185">Reference proteome</keyword>